<dbReference type="Pfam" id="PF13634">
    <property type="entry name" value="Nucleoporin_FG"/>
    <property type="match status" value="3"/>
</dbReference>
<comment type="caution">
    <text evidence="9">The sequence shown here is derived from an EMBL/GenBank/DDBJ whole genome shotgun (WGS) entry which is preliminary data.</text>
</comment>
<feature type="region of interest" description="Disordered" evidence="8">
    <location>
        <begin position="368"/>
        <end position="393"/>
    </location>
</feature>
<dbReference type="AlphaFoldDB" id="A0A9P4Y5S7"/>
<name>A0A9P4Y5S7_CRYP1</name>
<dbReference type="InterPro" id="IPR024882">
    <property type="entry name" value="NUP58/p45/49"/>
</dbReference>
<evidence type="ECO:0000256" key="7">
    <source>
        <dbReference type="ARBA" id="ARBA00023242"/>
    </source>
</evidence>
<proteinExistence type="predicted"/>
<dbReference type="InterPro" id="IPR025574">
    <property type="entry name" value="Nucleoporin_FG_rpt"/>
</dbReference>
<protein>
    <submittedName>
        <fullName evidence="9">Uncharacterized protein</fullName>
    </submittedName>
</protein>
<keyword evidence="6" id="KW-0906">Nuclear pore complex</keyword>
<dbReference type="GO" id="GO:0005643">
    <property type="term" value="C:nuclear pore"/>
    <property type="evidence" value="ECO:0007669"/>
    <property type="project" value="UniProtKB-SubCell"/>
</dbReference>
<keyword evidence="4" id="KW-0653">Protein transport</keyword>
<dbReference type="EMBL" id="MU032346">
    <property type="protein sequence ID" value="KAF3767233.1"/>
    <property type="molecule type" value="Genomic_DNA"/>
</dbReference>
<keyword evidence="2" id="KW-0813">Transport</keyword>
<keyword evidence="7" id="KW-0539">Nucleus</keyword>
<sequence length="501" mass="51321">MAFARSASGPAGLSINTGAANTLPALVEFADFCLCSIFPSGSNSSSQPPAAGGLFGAASATQPTAQSNSLFGNTTTTSQPAQATSLFGTSTNTAQQQTGGGGLFGSSMATPKPGGLFGGSTTATGGGGGLFGQTANATQQPAQTGTSLFGSTATQQPAAGNTGGGLFGQPKPAGSLFGGSTMANAGQTGMNGGLFGQQQAAPAAGGGLFGQSAAAPTKSLFSSLNQPPAIPQQPAMPALGSTMGPQVIPGVRIDISNLRNTTRFNDLQEDLQREIAAMDAFIQSCMAQKDQVDAFIPQHEKQLESIPDDVRFVSRKYAAVDSALGADLQTIKQMRDQVKGDAEEAKLSFLAANNLALPSQYHVSPSFFASSSRAQQEQQGSGSNANGDGSQTASEDLVGYFSRATDEMDEQIKKLQGTVKEIDAHLSGVEQNISDQASRLQASNGTLGGGAQDDRVMELYHVLRDFEESIVQVATVVGAAREGVTELQINDFRGKGMIGSY</sequence>
<reference evidence="9" key="1">
    <citation type="journal article" date="2020" name="Phytopathology">
        <title>Genome sequence of the chestnut blight fungus Cryphonectria parasitica EP155: A fundamental resource for an archetypical invasive plant pathogen.</title>
        <authorList>
            <person name="Crouch J.A."/>
            <person name="Dawe A."/>
            <person name="Aerts A."/>
            <person name="Barry K."/>
            <person name="Churchill A.C.L."/>
            <person name="Grimwood J."/>
            <person name="Hillman B."/>
            <person name="Milgroom M.G."/>
            <person name="Pangilinan J."/>
            <person name="Smith M."/>
            <person name="Salamov A."/>
            <person name="Schmutz J."/>
            <person name="Yadav J."/>
            <person name="Grigoriev I.V."/>
            <person name="Nuss D."/>
        </authorList>
    </citation>
    <scope>NUCLEOTIDE SEQUENCE</scope>
    <source>
        <strain evidence="9">EP155</strain>
    </source>
</reference>
<evidence type="ECO:0000313" key="10">
    <source>
        <dbReference type="Proteomes" id="UP000803844"/>
    </source>
</evidence>
<dbReference type="GO" id="GO:0017056">
    <property type="term" value="F:structural constituent of nuclear pore"/>
    <property type="evidence" value="ECO:0007669"/>
    <property type="project" value="InterPro"/>
</dbReference>
<keyword evidence="5" id="KW-0811">Translocation</keyword>
<evidence type="ECO:0000256" key="5">
    <source>
        <dbReference type="ARBA" id="ARBA00023010"/>
    </source>
</evidence>
<dbReference type="RefSeq" id="XP_040778194.1">
    <property type="nucleotide sequence ID" value="XM_040915200.1"/>
</dbReference>
<dbReference type="GO" id="GO:0051028">
    <property type="term" value="P:mRNA transport"/>
    <property type="evidence" value="ECO:0007669"/>
    <property type="project" value="UniProtKB-KW"/>
</dbReference>
<evidence type="ECO:0000256" key="8">
    <source>
        <dbReference type="SAM" id="MobiDB-lite"/>
    </source>
</evidence>
<comment type="subcellular location">
    <subcellularLocation>
        <location evidence="1">Nucleus</location>
        <location evidence="1">Nuclear pore complex</location>
    </subcellularLocation>
</comment>
<dbReference type="Proteomes" id="UP000803844">
    <property type="component" value="Unassembled WGS sequence"/>
</dbReference>
<keyword evidence="10" id="KW-1185">Reference proteome</keyword>
<evidence type="ECO:0000256" key="6">
    <source>
        <dbReference type="ARBA" id="ARBA00023132"/>
    </source>
</evidence>
<gene>
    <name evidence="9" type="ORF">M406DRAFT_106499</name>
</gene>
<dbReference type="GO" id="GO:0015031">
    <property type="term" value="P:protein transport"/>
    <property type="evidence" value="ECO:0007669"/>
    <property type="project" value="UniProtKB-KW"/>
</dbReference>
<evidence type="ECO:0000256" key="1">
    <source>
        <dbReference type="ARBA" id="ARBA00004567"/>
    </source>
</evidence>
<keyword evidence="3" id="KW-0509">mRNA transport</keyword>
<dbReference type="GeneID" id="63832329"/>
<dbReference type="OrthoDB" id="2538017at2759"/>
<dbReference type="GO" id="GO:0008139">
    <property type="term" value="F:nuclear localization sequence binding"/>
    <property type="evidence" value="ECO:0007669"/>
    <property type="project" value="InterPro"/>
</dbReference>
<evidence type="ECO:0000256" key="4">
    <source>
        <dbReference type="ARBA" id="ARBA00022927"/>
    </source>
</evidence>
<evidence type="ECO:0000256" key="2">
    <source>
        <dbReference type="ARBA" id="ARBA00022448"/>
    </source>
</evidence>
<evidence type="ECO:0000256" key="3">
    <source>
        <dbReference type="ARBA" id="ARBA00022816"/>
    </source>
</evidence>
<dbReference type="Pfam" id="PF21121">
    <property type="entry name" value="Nup49_C"/>
    <property type="match status" value="1"/>
</dbReference>
<dbReference type="PANTHER" id="PTHR13437">
    <property type="entry name" value="NUCLEOPORIN P58/P45 NUCLEOPORIN-LIKE PROTEIN 1"/>
    <property type="match status" value="1"/>
</dbReference>
<evidence type="ECO:0000313" key="9">
    <source>
        <dbReference type="EMBL" id="KAF3767233.1"/>
    </source>
</evidence>
<accession>A0A9P4Y5S7</accession>
<organism evidence="9 10">
    <name type="scientific">Cryphonectria parasitica (strain ATCC 38755 / EP155)</name>
    <dbReference type="NCBI Taxonomy" id="660469"/>
    <lineage>
        <taxon>Eukaryota</taxon>
        <taxon>Fungi</taxon>
        <taxon>Dikarya</taxon>
        <taxon>Ascomycota</taxon>
        <taxon>Pezizomycotina</taxon>
        <taxon>Sordariomycetes</taxon>
        <taxon>Sordariomycetidae</taxon>
        <taxon>Diaporthales</taxon>
        <taxon>Cryphonectriaceae</taxon>
        <taxon>Cryphonectria-Endothia species complex</taxon>
        <taxon>Cryphonectria</taxon>
    </lineage>
</organism>
<dbReference type="PANTHER" id="PTHR13437:SF2">
    <property type="entry name" value="NUCLEOPORIN P58_P45"/>
    <property type="match status" value="1"/>
</dbReference>